<keyword evidence="3" id="KW-1185">Reference proteome</keyword>
<evidence type="ECO:0000313" key="2">
    <source>
        <dbReference type="EMBL" id="MEQ2377042.1"/>
    </source>
</evidence>
<dbReference type="RefSeq" id="WP_349137722.1">
    <property type="nucleotide sequence ID" value="NZ_JBBMEP010000010.1"/>
</dbReference>
<comment type="caution">
    <text evidence="2">The sequence shown here is derived from an EMBL/GenBank/DDBJ whole genome shotgun (WGS) entry which is preliminary data.</text>
</comment>
<evidence type="ECO:0000256" key="1">
    <source>
        <dbReference type="SAM" id="Phobius"/>
    </source>
</evidence>
<evidence type="ECO:0000313" key="3">
    <source>
        <dbReference type="Proteomes" id="UP001496146"/>
    </source>
</evidence>
<gene>
    <name evidence="2" type="ORF">WMO17_06640</name>
</gene>
<dbReference type="Proteomes" id="UP001496146">
    <property type="component" value="Unassembled WGS sequence"/>
</dbReference>
<proteinExistence type="predicted"/>
<organism evidence="2 3">
    <name type="scientific">Faecalibacterium faecis</name>
    <dbReference type="NCBI Taxonomy" id="3133157"/>
    <lineage>
        <taxon>Bacteria</taxon>
        <taxon>Bacillati</taxon>
        <taxon>Bacillota</taxon>
        <taxon>Clostridia</taxon>
        <taxon>Eubacteriales</taxon>
        <taxon>Oscillospiraceae</taxon>
        <taxon>Faecalibacterium</taxon>
    </lineage>
</organism>
<name>A0ABV1BMQ0_9FIRM</name>
<feature type="transmembrane region" description="Helical" evidence="1">
    <location>
        <begin position="106"/>
        <end position="123"/>
    </location>
</feature>
<feature type="transmembrane region" description="Helical" evidence="1">
    <location>
        <begin position="7"/>
        <end position="28"/>
    </location>
</feature>
<sequence>MMTAKSYCAEVLLLYLPFTMPYITHGFLRADSRNSMGFILLYGKKNVSRYGFRHSVLEATRRPVCHVILQRCAGRDMLDDAAAEAQLAEADELLTAVLFVPMGGKFFRFLVIVKVFAGFCLRTRKKMV</sequence>
<keyword evidence="1" id="KW-0472">Membrane</keyword>
<protein>
    <submittedName>
        <fullName evidence="2">Uncharacterized protein</fullName>
    </submittedName>
</protein>
<keyword evidence="1" id="KW-1133">Transmembrane helix</keyword>
<reference evidence="2 3" key="1">
    <citation type="submission" date="2024-03" db="EMBL/GenBank/DDBJ databases">
        <title>Human intestinal bacterial collection.</title>
        <authorList>
            <person name="Pauvert C."/>
            <person name="Hitch T.C.A."/>
            <person name="Clavel T."/>
        </authorList>
    </citation>
    <scope>NUCLEOTIDE SEQUENCE [LARGE SCALE GENOMIC DNA]</scope>
    <source>
        <strain evidence="2 3">CLA-JM-H7-B</strain>
    </source>
</reference>
<keyword evidence="1" id="KW-0812">Transmembrane</keyword>
<dbReference type="EMBL" id="JBBMEP010000010">
    <property type="protein sequence ID" value="MEQ2377042.1"/>
    <property type="molecule type" value="Genomic_DNA"/>
</dbReference>
<accession>A0ABV1BMQ0</accession>